<accession>A0A5K7Z7C2</accession>
<evidence type="ECO:0000259" key="1">
    <source>
        <dbReference type="Pfam" id="PF13622"/>
    </source>
</evidence>
<dbReference type="InterPro" id="IPR049450">
    <property type="entry name" value="ACOT8-like_C"/>
</dbReference>
<evidence type="ECO:0008006" key="5">
    <source>
        <dbReference type="Google" id="ProtNLM"/>
    </source>
</evidence>
<protein>
    <recommendedName>
        <fullName evidence="5">Acyl-CoA thioesterase</fullName>
    </recommendedName>
</protein>
<reference evidence="3 4" key="1">
    <citation type="submission" date="2019-11" db="EMBL/GenBank/DDBJ databases">
        <title>Comparative genomics of hydrocarbon-degrading Desulfosarcina strains.</title>
        <authorList>
            <person name="Watanabe M."/>
            <person name="Kojima H."/>
            <person name="Fukui M."/>
        </authorList>
    </citation>
    <scope>NUCLEOTIDE SEQUENCE [LARGE SCALE GENOMIC DNA]</scope>
    <source>
        <strain evidence="3 4">PP31</strain>
    </source>
</reference>
<dbReference type="InterPro" id="IPR049449">
    <property type="entry name" value="TesB_ACOT8-like_N"/>
</dbReference>
<dbReference type="InterPro" id="IPR042171">
    <property type="entry name" value="Acyl-CoA_hotdog"/>
</dbReference>
<dbReference type="PANTHER" id="PTHR38110:SF1">
    <property type="entry name" value="THIOESTERASE DOMAIN-CONTAINING PROTEIN"/>
    <property type="match status" value="1"/>
</dbReference>
<dbReference type="SUPFAM" id="SSF54637">
    <property type="entry name" value="Thioesterase/thiol ester dehydrase-isomerase"/>
    <property type="match status" value="2"/>
</dbReference>
<dbReference type="KEGG" id="dwd:DSCW_40320"/>
<dbReference type="InterPro" id="IPR029069">
    <property type="entry name" value="HotDog_dom_sf"/>
</dbReference>
<gene>
    <name evidence="3" type="ORF">DSCW_40320</name>
</gene>
<organism evidence="3 4">
    <name type="scientific">Desulfosarcina widdelii</name>
    <dbReference type="NCBI Taxonomy" id="947919"/>
    <lineage>
        <taxon>Bacteria</taxon>
        <taxon>Pseudomonadati</taxon>
        <taxon>Thermodesulfobacteriota</taxon>
        <taxon>Desulfobacteria</taxon>
        <taxon>Desulfobacterales</taxon>
        <taxon>Desulfosarcinaceae</taxon>
        <taxon>Desulfosarcina</taxon>
    </lineage>
</organism>
<dbReference type="PANTHER" id="PTHR38110">
    <property type="entry name" value="CHROMOSOME 23, WHOLE GENOME SHOTGUN SEQUENCE"/>
    <property type="match status" value="1"/>
</dbReference>
<dbReference type="Pfam" id="PF13622">
    <property type="entry name" value="4HBT_3"/>
    <property type="match status" value="1"/>
</dbReference>
<sequence length="275" mass="30298">MEKDNLTTPDTLFATLLETIAEEKDSHSLLLSPDWMQGRAGFGGLVGALALKAMRGHVAPTRKVRSLLIAFVGPVGPEEFTIHVKVLRAGKSVTQVEAKLIQKDQVCCTALGSFGEDRDSVIRIHPAACPAMPPPNEAMELPYIEGLTPVFTRHFTYRWALGELPFSGQGGREIGGWIQFREPIDCLTEEWLVALADAWPTPVMGMLSAPATASTVTWELGFVHLDRDTCTQNDWWGYHCAADCAERGYVHERAAIWDPEGRLAAYSRQTTTVFA</sequence>
<dbReference type="CDD" id="cd03445">
    <property type="entry name" value="Thioesterase_II_repeat2"/>
    <property type="match status" value="1"/>
</dbReference>
<proteinExistence type="predicted"/>
<feature type="domain" description="Acyl-CoA thioesterase-like C-terminal" evidence="2">
    <location>
        <begin position="126"/>
        <end position="273"/>
    </location>
</feature>
<evidence type="ECO:0000259" key="2">
    <source>
        <dbReference type="Pfam" id="PF20789"/>
    </source>
</evidence>
<dbReference type="Gene3D" id="2.40.160.210">
    <property type="entry name" value="Acyl-CoA thioesterase, double hotdog domain"/>
    <property type="match status" value="1"/>
</dbReference>
<evidence type="ECO:0000313" key="3">
    <source>
        <dbReference type="EMBL" id="BBO76615.1"/>
    </source>
</evidence>
<evidence type="ECO:0000313" key="4">
    <source>
        <dbReference type="Proteomes" id="UP000427769"/>
    </source>
</evidence>
<feature type="domain" description="Acyl-CoA thioesterase-like N-terminal HotDog" evidence="1">
    <location>
        <begin position="32"/>
        <end position="115"/>
    </location>
</feature>
<dbReference type="InterPro" id="IPR052389">
    <property type="entry name" value="Sec_Metab_Biosynth-Assoc"/>
</dbReference>
<dbReference type="AlphaFoldDB" id="A0A5K7Z7C2"/>
<dbReference type="Proteomes" id="UP000427769">
    <property type="component" value="Chromosome"/>
</dbReference>
<keyword evidence="4" id="KW-1185">Reference proteome</keyword>
<name>A0A5K7Z7C2_9BACT</name>
<dbReference type="EMBL" id="AP021875">
    <property type="protein sequence ID" value="BBO76615.1"/>
    <property type="molecule type" value="Genomic_DNA"/>
</dbReference>
<dbReference type="Pfam" id="PF20789">
    <property type="entry name" value="4HBT_3C"/>
    <property type="match status" value="1"/>
</dbReference>